<name>A0A2U2B5E5_9BACT</name>
<dbReference type="Proteomes" id="UP000244956">
    <property type="component" value="Unassembled WGS sequence"/>
</dbReference>
<feature type="transmembrane region" description="Helical" evidence="9">
    <location>
        <begin position="62"/>
        <end position="87"/>
    </location>
</feature>
<dbReference type="InterPro" id="IPR004673">
    <property type="entry name" value="L-rhamnose-proton_sym_RhaT"/>
</dbReference>
<evidence type="ECO:0008006" key="12">
    <source>
        <dbReference type="Google" id="ProtNLM"/>
    </source>
</evidence>
<feature type="transmembrane region" description="Helical" evidence="9">
    <location>
        <begin position="278"/>
        <end position="297"/>
    </location>
</feature>
<evidence type="ECO:0000256" key="2">
    <source>
        <dbReference type="ARBA" id="ARBA00022475"/>
    </source>
</evidence>
<feature type="transmembrane region" description="Helical" evidence="9">
    <location>
        <begin position="247"/>
        <end position="266"/>
    </location>
</feature>
<reference evidence="10 11" key="1">
    <citation type="submission" date="2018-05" db="EMBL/GenBank/DDBJ databases">
        <title>Marinilabilia rubrum sp. nov., isolated from saltern sediment.</title>
        <authorList>
            <person name="Zhang R."/>
        </authorList>
    </citation>
    <scope>NUCLEOTIDE SEQUENCE [LARGE SCALE GENOMIC DNA]</scope>
    <source>
        <strain evidence="10 11">WTE16</strain>
    </source>
</reference>
<evidence type="ECO:0000256" key="7">
    <source>
        <dbReference type="ARBA" id="ARBA00022989"/>
    </source>
</evidence>
<keyword evidence="3" id="KW-0997">Cell inner membrane</keyword>
<feature type="transmembrane region" description="Helical" evidence="9">
    <location>
        <begin position="99"/>
        <end position="125"/>
    </location>
</feature>
<evidence type="ECO:0000256" key="1">
    <source>
        <dbReference type="ARBA" id="ARBA00022448"/>
    </source>
</evidence>
<dbReference type="Pfam" id="PF06379">
    <property type="entry name" value="RhaT"/>
    <property type="match status" value="1"/>
</dbReference>
<evidence type="ECO:0000256" key="9">
    <source>
        <dbReference type="SAM" id="Phobius"/>
    </source>
</evidence>
<dbReference type="GO" id="GO:0016020">
    <property type="term" value="C:membrane"/>
    <property type="evidence" value="ECO:0007669"/>
    <property type="project" value="InterPro"/>
</dbReference>
<feature type="transmembrane region" description="Helical" evidence="9">
    <location>
        <begin position="168"/>
        <end position="188"/>
    </location>
</feature>
<dbReference type="GO" id="GO:0015293">
    <property type="term" value="F:symporter activity"/>
    <property type="evidence" value="ECO:0007669"/>
    <property type="project" value="UniProtKB-KW"/>
</dbReference>
<evidence type="ECO:0000313" key="10">
    <source>
        <dbReference type="EMBL" id="PWD98301.1"/>
    </source>
</evidence>
<evidence type="ECO:0000256" key="8">
    <source>
        <dbReference type="ARBA" id="ARBA00023136"/>
    </source>
</evidence>
<feature type="transmembrane region" description="Helical" evidence="9">
    <location>
        <begin position="6"/>
        <end position="24"/>
    </location>
</feature>
<keyword evidence="8 9" id="KW-0472">Membrane</keyword>
<gene>
    <name evidence="10" type="ORF">DDZ16_16105</name>
</gene>
<protein>
    <recommendedName>
        <fullName evidence="12">Rhamnose/proton symporter RhaT</fullName>
    </recommendedName>
</protein>
<sequence length="332" mass="36109">MEFLSGLLIVVLAGLLQGSFFLPMTYTKKWAWGHNWFAFSLLAMVLVNWAFALLTIDGIIEIIVLIPLNLILLVSLFGFLWGIGAILFGKAMHMLGMALGYPIIMGINAITGTLVPALVFAPSVFFELKGLLILLGAIVSVIGIIFCAQASSQKEKEAKIKSYTSKGLTIAIISGITSCLPNLGAAFSKDITAIAIEQGVDQTIAGNVIWSLFFTMGGIVNMAYCLYIMIKDRQLADLLNHHKNMNWSLILGMSLMWIGSFYAYGIGASTLGELGLVVGWPLLVALSIVVGNLWGIFRGEWQKASRKARYNLNWGIAVLILAVIILATNNLF</sequence>
<accession>A0A2U2B5E5</accession>
<keyword evidence="7 9" id="KW-1133">Transmembrane helix</keyword>
<feature type="transmembrane region" description="Helical" evidence="9">
    <location>
        <begin position="208"/>
        <end position="227"/>
    </location>
</feature>
<evidence type="ECO:0000256" key="4">
    <source>
        <dbReference type="ARBA" id="ARBA00022597"/>
    </source>
</evidence>
<dbReference type="AlphaFoldDB" id="A0A2U2B5E5"/>
<evidence type="ECO:0000256" key="5">
    <source>
        <dbReference type="ARBA" id="ARBA00022692"/>
    </source>
</evidence>
<feature type="transmembrane region" description="Helical" evidence="9">
    <location>
        <begin position="36"/>
        <end position="56"/>
    </location>
</feature>
<keyword evidence="4" id="KW-0762">Sugar transport</keyword>
<comment type="caution">
    <text evidence="10">The sequence shown here is derived from an EMBL/GenBank/DDBJ whole genome shotgun (WGS) entry which is preliminary data.</text>
</comment>
<keyword evidence="5 9" id="KW-0812">Transmembrane</keyword>
<keyword evidence="2" id="KW-1003">Cell membrane</keyword>
<evidence type="ECO:0000256" key="3">
    <source>
        <dbReference type="ARBA" id="ARBA00022519"/>
    </source>
</evidence>
<keyword evidence="1" id="KW-0813">Transport</keyword>
<proteinExistence type="predicted"/>
<keyword evidence="11" id="KW-1185">Reference proteome</keyword>
<keyword evidence="6" id="KW-0769">Symport</keyword>
<dbReference type="EMBL" id="QEWP01000016">
    <property type="protein sequence ID" value="PWD98301.1"/>
    <property type="molecule type" value="Genomic_DNA"/>
</dbReference>
<evidence type="ECO:0000313" key="11">
    <source>
        <dbReference type="Proteomes" id="UP000244956"/>
    </source>
</evidence>
<dbReference type="RefSeq" id="WP_109265511.1">
    <property type="nucleotide sequence ID" value="NZ_QEWP01000016.1"/>
</dbReference>
<dbReference type="GO" id="GO:0015153">
    <property type="term" value="F:rhamnose transmembrane transporter activity"/>
    <property type="evidence" value="ECO:0007669"/>
    <property type="project" value="InterPro"/>
</dbReference>
<feature type="transmembrane region" description="Helical" evidence="9">
    <location>
        <begin position="309"/>
        <end position="328"/>
    </location>
</feature>
<feature type="transmembrane region" description="Helical" evidence="9">
    <location>
        <begin position="131"/>
        <end position="148"/>
    </location>
</feature>
<dbReference type="OrthoDB" id="5241629at2"/>
<evidence type="ECO:0000256" key="6">
    <source>
        <dbReference type="ARBA" id="ARBA00022847"/>
    </source>
</evidence>
<organism evidence="10 11">
    <name type="scientific">Marinilabilia rubra</name>
    <dbReference type="NCBI Taxonomy" id="2162893"/>
    <lineage>
        <taxon>Bacteria</taxon>
        <taxon>Pseudomonadati</taxon>
        <taxon>Bacteroidota</taxon>
        <taxon>Bacteroidia</taxon>
        <taxon>Marinilabiliales</taxon>
        <taxon>Marinilabiliaceae</taxon>
        <taxon>Marinilabilia</taxon>
    </lineage>
</organism>